<reference evidence="2 3" key="1">
    <citation type="submission" date="2019-10" db="EMBL/GenBank/DDBJ databases">
        <title>Assembly and Annotation for the nematode Trichostrongylus colubriformis.</title>
        <authorList>
            <person name="Martin J."/>
        </authorList>
    </citation>
    <scope>NUCLEOTIDE SEQUENCE [LARGE SCALE GENOMIC DNA]</scope>
    <source>
        <strain evidence="2">G859</strain>
        <tissue evidence="2">Whole worm</tissue>
    </source>
</reference>
<sequence length="426" mass="47296">MLFYVLIAFIALNVFTQEGVMAQECIDMNPLLFYRGPNLSWAVDHAVPTAPRQEVESRSSSGAYSRYRERQQVSVASAFRADDSQPPVTRGAIRTSRTLSVALEARAEDIQPVARSIRVKTTSRSAATSPIAMELEEESPILKRGRAAAERMQRQQEERLHQRYASMLPKTAYPGSVLSYMQELNSRQCGGVTCSMIICSIEDFPWLGIRDIPSIGGKGLFAKVPIRKDQVVSDYRGLFIIHDELLDMRMDPADEILVGDYKVEYNAGLVPPSGPNMLVSPSDAYRLSRLMFLGSEDHYPSSGDDANAPPGANALLQLLYIAYRDAYEMGNPVVLVLKSNGQTARFLRRKRPRTALVVVLGSIIGAVERKRYGNCIVYEDTGNGYQFVVEQTEERAADYNVATVRCSQAHVFLNPGGIDVGKAKRK</sequence>
<name>A0AAN8FLE2_TRICO</name>
<dbReference type="EMBL" id="WIXE01008914">
    <property type="protein sequence ID" value="KAK5978879.1"/>
    <property type="molecule type" value="Genomic_DNA"/>
</dbReference>
<evidence type="ECO:0000256" key="1">
    <source>
        <dbReference type="SAM" id="SignalP"/>
    </source>
</evidence>
<comment type="caution">
    <text evidence="2">The sequence shown here is derived from an EMBL/GenBank/DDBJ whole genome shotgun (WGS) entry which is preliminary data.</text>
</comment>
<feature type="chain" id="PRO_5043035692" evidence="1">
    <location>
        <begin position="23"/>
        <end position="426"/>
    </location>
</feature>
<evidence type="ECO:0000313" key="3">
    <source>
        <dbReference type="Proteomes" id="UP001331761"/>
    </source>
</evidence>
<feature type="signal peptide" evidence="1">
    <location>
        <begin position="1"/>
        <end position="22"/>
    </location>
</feature>
<evidence type="ECO:0000313" key="2">
    <source>
        <dbReference type="EMBL" id="KAK5978879.1"/>
    </source>
</evidence>
<keyword evidence="3" id="KW-1185">Reference proteome</keyword>
<dbReference type="Proteomes" id="UP001331761">
    <property type="component" value="Unassembled WGS sequence"/>
</dbReference>
<dbReference type="AlphaFoldDB" id="A0AAN8FLE2"/>
<protein>
    <submittedName>
        <fullName evidence="2">Uncharacterized protein</fullName>
    </submittedName>
</protein>
<accession>A0AAN8FLE2</accession>
<dbReference type="SUPFAM" id="SSF82199">
    <property type="entry name" value="SET domain"/>
    <property type="match status" value="1"/>
</dbReference>
<dbReference type="InterPro" id="IPR046341">
    <property type="entry name" value="SET_dom_sf"/>
</dbReference>
<organism evidence="2 3">
    <name type="scientific">Trichostrongylus colubriformis</name>
    <name type="common">Black scour worm</name>
    <dbReference type="NCBI Taxonomy" id="6319"/>
    <lineage>
        <taxon>Eukaryota</taxon>
        <taxon>Metazoa</taxon>
        <taxon>Ecdysozoa</taxon>
        <taxon>Nematoda</taxon>
        <taxon>Chromadorea</taxon>
        <taxon>Rhabditida</taxon>
        <taxon>Rhabditina</taxon>
        <taxon>Rhabditomorpha</taxon>
        <taxon>Strongyloidea</taxon>
        <taxon>Trichostrongylidae</taxon>
        <taxon>Trichostrongylus</taxon>
    </lineage>
</organism>
<proteinExistence type="predicted"/>
<keyword evidence="1" id="KW-0732">Signal</keyword>
<gene>
    <name evidence="2" type="ORF">GCK32_013863</name>
</gene>